<comment type="caution">
    <text evidence="2">The sequence shown here is derived from an EMBL/GenBank/DDBJ whole genome shotgun (WGS) entry which is preliminary data.</text>
</comment>
<sequence length="137" mass="15294">MNERHRYLQIALILVGIAFLLIYPLTKIWASGWLWQPGQYEYEQMIIGVYATLGVFLLLASRQPEAHLSLIWFTVWSSLVHGLIMAVQAVIDPAERGHLFGDVPALLLVAIILAFLTPRKVVSSVTDSSTAPKINLP</sequence>
<organism evidence="2 3">
    <name type="scientific">Atlanticothrix silvestris CENA357</name>
    <dbReference type="NCBI Taxonomy" id="1725252"/>
    <lineage>
        <taxon>Bacteria</taxon>
        <taxon>Bacillati</taxon>
        <taxon>Cyanobacteriota</taxon>
        <taxon>Cyanophyceae</taxon>
        <taxon>Nostocales</taxon>
        <taxon>Nodulariaceae</taxon>
        <taxon>Atlanticothrix</taxon>
        <taxon>Atlanticothrix silvestris</taxon>
    </lineage>
</organism>
<proteinExistence type="predicted"/>
<reference evidence="2 3" key="1">
    <citation type="journal article" date="2021" name="Int. J. Syst. Evol. Microbiol.">
        <title>Amazonocrinis nigriterrae gen. nov., sp. nov., Atlanticothrix silvestris gen. nov., sp. nov. and Dendronalium phyllosphericum gen. nov., sp. nov., nostocacean cyanobacteria from Brazilian environments.</title>
        <authorList>
            <person name="Alvarenga D.O."/>
            <person name="Andreote A.P.D."/>
            <person name="Branco L.H.Z."/>
            <person name="Delbaje E."/>
            <person name="Cruz R.B."/>
            <person name="Varani A.M."/>
            <person name="Fiore M.F."/>
        </authorList>
    </citation>
    <scope>NUCLEOTIDE SEQUENCE [LARGE SCALE GENOMIC DNA]</scope>
    <source>
        <strain evidence="2 3">CENA357</strain>
    </source>
</reference>
<dbReference type="Proteomes" id="UP000599391">
    <property type="component" value="Unassembled WGS sequence"/>
</dbReference>
<keyword evidence="1" id="KW-1133">Transmembrane helix</keyword>
<dbReference type="Pfam" id="PF20337">
    <property type="entry name" value="DUF6632"/>
    <property type="match status" value="1"/>
</dbReference>
<dbReference type="RefSeq" id="WP_214440823.1">
    <property type="nucleotide sequence ID" value="NZ_JAECZB010000076.1"/>
</dbReference>
<evidence type="ECO:0000313" key="3">
    <source>
        <dbReference type="Proteomes" id="UP000599391"/>
    </source>
</evidence>
<keyword evidence="1" id="KW-0812">Transmembrane</keyword>
<feature type="transmembrane region" description="Helical" evidence="1">
    <location>
        <begin position="68"/>
        <end position="91"/>
    </location>
</feature>
<protein>
    <submittedName>
        <fullName evidence="2">Uncharacterized protein</fullName>
    </submittedName>
</protein>
<gene>
    <name evidence="2" type="ORF">I8751_19910</name>
</gene>
<accession>A0A8J7HKQ1</accession>
<dbReference type="InterPro" id="IPR046572">
    <property type="entry name" value="DUF6632"/>
</dbReference>
<dbReference type="EMBL" id="JAECZB010000076">
    <property type="protein sequence ID" value="MBH8554586.1"/>
    <property type="molecule type" value="Genomic_DNA"/>
</dbReference>
<dbReference type="AlphaFoldDB" id="A0A8J7HKQ1"/>
<keyword evidence="3" id="KW-1185">Reference proteome</keyword>
<feature type="transmembrane region" description="Helical" evidence="1">
    <location>
        <begin position="45"/>
        <end position="61"/>
    </location>
</feature>
<evidence type="ECO:0000313" key="2">
    <source>
        <dbReference type="EMBL" id="MBH8554586.1"/>
    </source>
</evidence>
<keyword evidence="1" id="KW-0472">Membrane</keyword>
<name>A0A8J7HKQ1_9CYAN</name>
<evidence type="ECO:0000256" key="1">
    <source>
        <dbReference type="SAM" id="Phobius"/>
    </source>
</evidence>
<feature type="transmembrane region" description="Helical" evidence="1">
    <location>
        <begin position="7"/>
        <end position="25"/>
    </location>
</feature>
<feature type="transmembrane region" description="Helical" evidence="1">
    <location>
        <begin position="97"/>
        <end position="116"/>
    </location>
</feature>